<feature type="transmembrane region" description="Helical" evidence="4">
    <location>
        <begin position="263"/>
        <end position="282"/>
    </location>
</feature>
<feature type="transmembrane region" description="Helical" evidence="4">
    <location>
        <begin position="50"/>
        <end position="70"/>
    </location>
</feature>
<feature type="transmembrane region" description="Helical" evidence="4">
    <location>
        <begin position="303"/>
        <end position="333"/>
    </location>
</feature>
<dbReference type="InterPro" id="IPR020846">
    <property type="entry name" value="MFS_dom"/>
</dbReference>
<gene>
    <name evidence="6" type="ORF">C4520_16145</name>
</gene>
<feature type="transmembrane region" description="Helical" evidence="4">
    <location>
        <begin position="7"/>
        <end position="30"/>
    </location>
</feature>
<dbReference type="Pfam" id="PF07690">
    <property type="entry name" value="MFS_1"/>
    <property type="match status" value="1"/>
</dbReference>
<dbReference type="Gene3D" id="1.20.1250.20">
    <property type="entry name" value="MFS general substrate transporter like domains"/>
    <property type="match status" value="2"/>
</dbReference>
<evidence type="ECO:0000256" key="4">
    <source>
        <dbReference type="SAM" id="Phobius"/>
    </source>
</evidence>
<feature type="transmembrane region" description="Helical" evidence="4">
    <location>
        <begin position="136"/>
        <end position="154"/>
    </location>
</feature>
<dbReference type="InterPro" id="IPR011701">
    <property type="entry name" value="MFS"/>
</dbReference>
<dbReference type="PANTHER" id="PTHR11360">
    <property type="entry name" value="MONOCARBOXYLATE TRANSPORTER"/>
    <property type="match status" value="1"/>
</dbReference>
<feature type="transmembrane region" description="Helical" evidence="4">
    <location>
        <begin position="77"/>
        <end position="96"/>
    </location>
</feature>
<reference evidence="6 7" key="1">
    <citation type="journal article" date="2017" name="ISME J.">
        <title>Energy and carbon metabolisms in a deep terrestrial subsurface fluid microbial community.</title>
        <authorList>
            <person name="Momper L."/>
            <person name="Jungbluth S.P."/>
            <person name="Lee M.D."/>
            <person name="Amend J.P."/>
        </authorList>
    </citation>
    <scope>NUCLEOTIDE SEQUENCE [LARGE SCALE GENOMIC DNA]</scope>
    <source>
        <strain evidence="6">SURF_5</strain>
    </source>
</reference>
<accession>A0A3A4N8B2</accession>
<feature type="transmembrane region" description="Helical" evidence="4">
    <location>
        <begin position="166"/>
        <end position="187"/>
    </location>
</feature>
<evidence type="ECO:0000259" key="5">
    <source>
        <dbReference type="PROSITE" id="PS50850"/>
    </source>
</evidence>
<sequence length="433" mass="46582">MKRKLYYGWWIVVGAFITLFVCAGIGFSTFPVFLKYLEADMKWDRTSLSIASAIAALAAGFATPVIGGIIERFGLRTVMLPGAVMLSSAYVLLSRIHSLGQLYFLNLAVGLGLAATTILPSQTLVSRWFERRRGRAMGIVTTASALGSVLWIPITSAMIESYGWRHAYLMLGLLMAAVSLPIIFLIIRNNPESMGIQVDDYLESLQAPGAARGNATGYTLKEATRTGTFWLVVSATFFVVFASSGFGLHIIPFLSDMGLPHTRAAGVWAAVHGVSIAARFLFGYLSERRQKRYFAAAANVSRVIALFSLLLFALHVLPLAIAAGLLILVYASGMGCNAVTNPLLISESFGVKNFAKIMGLLGIPYTIGMALGMYAGGKLFDVRHDYILAFSVFAGAFFLAGIAIFFAKPCLLLQGEPARAGQLPQTAADSEAV</sequence>
<evidence type="ECO:0000256" key="1">
    <source>
        <dbReference type="ARBA" id="ARBA00022692"/>
    </source>
</evidence>
<dbReference type="InterPro" id="IPR036259">
    <property type="entry name" value="MFS_trans_sf"/>
</dbReference>
<keyword evidence="3 4" id="KW-0472">Membrane</keyword>
<evidence type="ECO:0000256" key="2">
    <source>
        <dbReference type="ARBA" id="ARBA00022989"/>
    </source>
</evidence>
<feature type="transmembrane region" description="Helical" evidence="4">
    <location>
        <begin position="353"/>
        <end position="374"/>
    </location>
</feature>
<dbReference type="SUPFAM" id="SSF103473">
    <property type="entry name" value="MFS general substrate transporter"/>
    <property type="match status" value="1"/>
</dbReference>
<protein>
    <submittedName>
        <fullName evidence="6">MFS transporter</fullName>
    </submittedName>
</protein>
<proteinExistence type="predicted"/>
<dbReference type="Proteomes" id="UP000265882">
    <property type="component" value="Unassembled WGS sequence"/>
</dbReference>
<organism evidence="6 7">
    <name type="scientific">Abyssobacteria bacterium (strain SURF_5)</name>
    <dbReference type="NCBI Taxonomy" id="2093360"/>
    <lineage>
        <taxon>Bacteria</taxon>
        <taxon>Pseudomonadati</taxon>
        <taxon>Candidatus Hydrogenedentota</taxon>
        <taxon>Candidatus Abyssobacteria</taxon>
    </lineage>
</organism>
<evidence type="ECO:0000256" key="3">
    <source>
        <dbReference type="ARBA" id="ARBA00023136"/>
    </source>
</evidence>
<keyword evidence="2 4" id="KW-1133">Transmembrane helix</keyword>
<feature type="transmembrane region" description="Helical" evidence="4">
    <location>
        <begin position="386"/>
        <end position="407"/>
    </location>
</feature>
<keyword evidence="1 4" id="KW-0812">Transmembrane</keyword>
<comment type="caution">
    <text evidence="6">The sequence shown here is derived from an EMBL/GenBank/DDBJ whole genome shotgun (WGS) entry which is preliminary data.</text>
</comment>
<dbReference type="PANTHER" id="PTHR11360:SF290">
    <property type="entry name" value="MONOCARBOXYLATE MFS PERMEASE"/>
    <property type="match status" value="1"/>
</dbReference>
<evidence type="ECO:0000313" key="7">
    <source>
        <dbReference type="Proteomes" id="UP000265882"/>
    </source>
</evidence>
<feature type="domain" description="Major facilitator superfamily (MFS) profile" evidence="5">
    <location>
        <begin position="7"/>
        <end position="412"/>
    </location>
</feature>
<dbReference type="InterPro" id="IPR050327">
    <property type="entry name" value="Proton-linked_MCT"/>
</dbReference>
<dbReference type="CDD" id="cd17355">
    <property type="entry name" value="MFS_YcxA_like"/>
    <property type="match status" value="1"/>
</dbReference>
<dbReference type="PROSITE" id="PS50850">
    <property type="entry name" value="MFS"/>
    <property type="match status" value="1"/>
</dbReference>
<name>A0A3A4N8B2_ABYX5</name>
<dbReference type="AlphaFoldDB" id="A0A3A4N8B2"/>
<dbReference type="GO" id="GO:0022857">
    <property type="term" value="F:transmembrane transporter activity"/>
    <property type="evidence" value="ECO:0007669"/>
    <property type="project" value="InterPro"/>
</dbReference>
<dbReference type="EMBL" id="QZKU01000114">
    <property type="protein sequence ID" value="RJP17497.1"/>
    <property type="molecule type" value="Genomic_DNA"/>
</dbReference>
<evidence type="ECO:0000313" key="6">
    <source>
        <dbReference type="EMBL" id="RJP17497.1"/>
    </source>
</evidence>
<feature type="transmembrane region" description="Helical" evidence="4">
    <location>
        <begin position="102"/>
        <end position="124"/>
    </location>
</feature>
<feature type="transmembrane region" description="Helical" evidence="4">
    <location>
        <begin position="229"/>
        <end position="251"/>
    </location>
</feature>